<feature type="region of interest" description="Disordered" evidence="1">
    <location>
        <begin position="623"/>
        <end position="644"/>
    </location>
</feature>
<feature type="compositionally biased region" description="Low complexity" evidence="1">
    <location>
        <begin position="317"/>
        <end position="336"/>
    </location>
</feature>
<reference evidence="3" key="2">
    <citation type="submission" date="2021-01" db="EMBL/GenBank/DDBJ databases">
        <authorList>
            <person name="Schikora-Tamarit M.A."/>
        </authorList>
    </citation>
    <scope>NUCLEOTIDE SEQUENCE</scope>
    <source>
        <strain evidence="3">CBS6075</strain>
    </source>
</reference>
<evidence type="ECO:0000256" key="1">
    <source>
        <dbReference type="SAM" id="MobiDB-lite"/>
    </source>
</evidence>
<proteinExistence type="predicted"/>
<gene>
    <name evidence="3" type="ORF">OGAPHI_002915</name>
</gene>
<feature type="compositionally biased region" description="Low complexity" evidence="1">
    <location>
        <begin position="214"/>
        <end position="231"/>
    </location>
</feature>
<evidence type="ECO:0000313" key="4">
    <source>
        <dbReference type="Proteomes" id="UP000769157"/>
    </source>
</evidence>
<feature type="region of interest" description="Disordered" evidence="1">
    <location>
        <begin position="658"/>
        <end position="689"/>
    </location>
</feature>
<dbReference type="EMBL" id="JAEUBE010000183">
    <property type="protein sequence ID" value="KAH3667266.1"/>
    <property type="molecule type" value="Genomic_DNA"/>
</dbReference>
<feature type="compositionally biased region" description="Basic residues" evidence="1">
    <location>
        <begin position="199"/>
        <end position="209"/>
    </location>
</feature>
<keyword evidence="4" id="KW-1185">Reference proteome</keyword>
<dbReference type="OrthoDB" id="5595797at2759"/>
<dbReference type="AlphaFoldDB" id="A0A9P8T6T8"/>
<accession>A0A9P8T6T8</accession>
<feature type="region of interest" description="Disordered" evidence="1">
    <location>
        <begin position="316"/>
        <end position="336"/>
    </location>
</feature>
<feature type="domain" description="DUF3020" evidence="2">
    <location>
        <begin position="420"/>
        <end position="469"/>
    </location>
</feature>
<feature type="compositionally biased region" description="Basic and acidic residues" evidence="1">
    <location>
        <begin position="232"/>
        <end position="249"/>
    </location>
</feature>
<dbReference type="Proteomes" id="UP000769157">
    <property type="component" value="Unassembled WGS sequence"/>
</dbReference>
<comment type="caution">
    <text evidence="3">The sequence shown here is derived from an EMBL/GenBank/DDBJ whole genome shotgun (WGS) entry which is preliminary data.</text>
</comment>
<evidence type="ECO:0000259" key="2">
    <source>
        <dbReference type="Pfam" id="PF11223"/>
    </source>
</evidence>
<reference evidence="3" key="1">
    <citation type="journal article" date="2021" name="Open Biol.">
        <title>Shared evolutionary footprints suggest mitochondrial oxidative damage underlies multiple complex I losses in fungi.</title>
        <authorList>
            <person name="Schikora-Tamarit M.A."/>
            <person name="Marcet-Houben M."/>
            <person name="Nosek J."/>
            <person name="Gabaldon T."/>
        </authorList>
    </citation>
    <scope>NUCLEOTIDE SEQUENCE</scope>
    <source>
        <strain evidence="3">CBS6075</strain>
    </source>
</reference>
<protein>
    <recommendedName>
        <fullName evidence="2">DUF3020 domain-containing protein</fullName>
    </recommendedName>
</protein>
<feature type="region of interest" description="Disordered" evidence="1">
    <location>
        <begin position="183"/>
        <end position="255"/>
    </location>
</feature>
<dbReference type="GeneID" id="70234882"/>
<sequence length="689" mass="76883">MSDAVPTSEMKAGEGYEFDENEIFSDRQLQQVIEDALHEEKEKELFSEISTAIGALDESQGDHKPPDELTQAIAEAIDRVKEPEGVRDERAMDEMEQIEQMEHLEQIDQMDQMDQMEHLESLGSLDSGENENELESALAEMVQSVVDENLFPDKNSAKQADQDMEQFQWTKMMEKAMEMAMEDPEHLISSMNDAEPAGKQKKRPQKTKRSQINLAIQQRLQQQARALLAQQQRDRELRQQEGNKDKAGKTDTAPLPASMLQFTVPTPPTSIPAPKKTIDGPSVMEQFQKFQKPAEQSPSSIAETQALQRGNYTQNYSKPAIKTTAPTPPSSASSIPYAKKSEGSFLRTILTNLNFSHLDSTQIADQISPLQLDSIRSSVSRAVESLKGATSLGNNRTAPKSKVKTDFSEMDEKERIRLENRERKKRWRVINIERNRDNDLRARVIKRANQIFASPEDEEIKKKWVAEEFERRKRKRLEKNGTDSSLSTGTDAEQSSESIAALLADTQVSANIRALYEALNGPARDENVSTVAMFATSMAAAYVVYNKSLSENLVPSIVSSLVNSLNNQLNGNTSHTSAVNFKAVDPAPSVKHTEEHKKAKIDPDLMKLPDTVAKFTQPVAEPAYPRQPRAPHYQKPSADIKPATPTVRSIVSKTPSVELTGGLRKPGAFRKPAGFEKRGFGIGSLSHKD</sequence>
<dbReference type="Pfam" id="PF11223">
    <property type="entry name" value="DUF3020"/>
    <property type="match status" value="1"/>
</dbReference>
<name>A0A9P8T6T8_9ASCO</name>
<dbReference type="InterPro" id="IPR021386">
    <property type="entry name" value="SPP41_DUF3020"/>
</dbReference>
<evidence type="ECO:0000313" key="3">
    <source>
        <dbReference type="EMBL" id="KAH3667266.1"/>
    </source>
</evidence>
<dbReference type="RefSeq" id="XP_046062078.1">
    <property type="nucleotide sequence ID" value="XM_046203837.1"/>
</dbReference>
<organism evidence="3 4">
    <name type="scientific">Ogataea philodendri</name>
    <dbReference type="NCBI Taxonomy" id="1378263"/>
    <lineage>
        <taxon>Eukaryota</taxon>
        <taxon>Fungi</taxon>
        <taxon>Dikarya</taxon>
        <taxon>Ascomycota</taxon>
        <taxon>Saccharomycotina</taxon>
        <taxon>Pichiomycetes</taxon>
        <taxon>Pichiales</taxon>
        <taxon>Pichiaceae</taxon>
        <taxon>Ogataea</taxon>
    </lineage>
</organism>